<keyword evidence="4" id="KW-1185">Reference proteome</keyword>
<evidence type="ECO:0000313" key="4">
    <source>
        <dbReference type="Proteomes" id="UP000467840"/>
    </source>
</evidence>
<evidence type="ECO:0000256" key="2">
    <source>
        <dbReference type="SAM" id="MobiDB-lite"/>
    </source>
</evidence>
<sequence length="645" mass="69404">MDIDPLWITAGWLITTGSSFMAPATKSTVLPESQAMLLFLGLLLVVSLLARPIDPKKLTQSPTTELHPQQTKHIPPYASSSVAATISGSDSGQQFKAAAHEVPSGPNPESNKLDVYIYDYLVKKKLHATAKSFMNEGKVAPDPVAIDAPGGFLFEWWSVFWDIFIARTNEKHSEAAAAYIEAQQVKAKEQQQQQLQMQQLQLMRQAQFQRGGPNNPSLGGPVNAIGSEGMLGQSTASAMAAKIYEERNSGSITAALQQIQARTQQTTDIKSEVNLGTAQRSLPMDPSSIYGPGIMQSKPGMVNTALNPGVGSLPLKGWPLTGIDQIRPSLGAQVQRPLLHGASQFQLLPQQQQQLLAQVQAQGNLANSPIYGDMDPRKFRGFPRGNLQAKDGQPNANDGSIGSPMQSTSSKMNMPPMQQSSSQQQDPLQSQQVQNNRKRKGPSSSGPANSAGTGNTVGPSPNSQPSTPSTHTPGDGISSAGNLQHVSSMSKGMIMYGADGTGALHHQQTNWYEDIEHFGDVGSLDDNVESFLSHDDGDGRDLFSTLKKNPSEHATEASKGFSFSEVGSIRKSNGKVVCCHFSTDGKSLASAGHDKKTECTPEEHNHIITDVRFRPNTTQLATSSFDTSVRLWDAVDVKFLPPLLS</sequence>
<evidence type="ECO:0008006" key="5">
    <source>
        <dbReference type="Google" id="ProtNLM"/>
    </source>
</evidence>
<dbReference type="PANTHER" id="PTHR44376:SF9">
    <property type="entry name" value="TRANSCRIPTIONAL COREPRESSOR LEUNIG_HOMOLOG"/>
    <property type="match status" value="1"/>
</dbReference>
<dbReference type="PROSITE" id="PS50082">
    <property type="entry name" value="WD_REPEATS_2"/>
    <property type="match status" value="1"/>
</dbReference>
<proteinExistence type="predicted"/>
<dbReference type="Pfam" id="PF08513">
    <property type="entry name" value="LisH"/>
    <property type="match status" value="1"/>
</dbReference>
<dbReference type="InterPro" id="IPR006594">
    <property type="entry name" value="LisH"/>
</dbReference>
<dbReference type="Proteomes" id="UP000467840">
    <property type="component" value="Chromosome 8"/>
</dbReference>
<evidence type="ECO:0000313" key="3">
    <source>
        <dbReference type="EMBL" id="KAF2288872.1"/>
    </source>
</evidence>
<dbReference type="SUPFAM" id="SSF50978">
    <property type="entry name" value="WD40 repeat-like"/>
    <property type="match status" value="1"/>
</dbReference>
<gene>
    <name evidence="3" type="ORF">GH714_022503</name>
</gene>
<evidence type="ECO:0000256" key="1">
    <source>
        <dbReference type="PROSITE-ProRule" id="PRU00221"/>
    </source>
</evidence>
<dbReference type="InterPro" id="IPR044716">
    <property type="entry name" value="LEUNIG-like"/>
</dbReference>
<name>A0A6A6KIY0_HEVBR</name>
<feature type="compositionally biased region" description="Low complexity" evidence="2">
    <location>
        <begin position="409"/>
        <end position="435"/>
    </location>
</feature>
<dbReference type="EMBL" id="JAAGAX010000016">
    <property type="protein sequence ID" value="KAF2288872.1"/>
    <property type="molecule type" value="Genomic_DNA"/>
</dbReference>
<dbReference type="SMART" id="SM00320">
    <property type="entry name" value="WD40"/>
    <property type="match status" value="2"/>
</dbReference>
<dbReference type="Gene3D" id="2.130.10.10">
    <property type="entry name" value="YVTN repeat-like/Quinoprotein amine dehydrogenase"/>
    <property type="match status" value="1"/>
</dbReference>
<dbReference type="PANTHER" id="PTHR44376">
    <property type="entry name" value="TRANSCRIPTIONAL REGULATOR OF FILAMENTOUS GROWTH FLO8"/>
    <property type="match status" value="1"/>
</dbReference>
<comment type="caution">
    <text evidence="3">The sequence shown here is derived from an EMBL/GenBank/DDBJ whole genome shotgun (WGS) entry which is preliminary data.</text>
</comment>
<dbReference type="SMART" id="SM00667">
    <property type="entry name" value="LisH"/>
    <property type="match status" value="1"/>
</dbReference>
<accession>A0A6A6KIY0</accession>
<dbReference type="InterPro" id="IPR001680">
    <property type="entry name" value="WD40_rpt"/>
</dbReference>
<reference evidence="3 4" key="1">
    <citation type="journal article" date="2020" name="Mol. Plant">
        <title>The Chromosome-Based Rubber Tree Genome Provides New Insights into Spurge Genome Evolution and Rubber Biosynthesis.</title>
        <authorList>
            <person name="Liu J."/>
            <person name="Shi C."/>
            <person name="Shi C.C."/>
            <person name="Li W."/>
            <person name="Zhang Q.J."/>
            <person name="Zhang Y."/>
            <person name="Li K."/>
            <person name="Lu H.F."/>
            <person name="Shi C."/>
            <person name="Zhu S.T."/>
            <person name="Xiao Z.Y."/>
            <person name="Nan H."/>
            <person name="Yue Y."/>
            <person name="Zhu X.G."/>
            <person name="Wu Y."/>
            <person name="Hong X.N."/>
            <person name="Fan G.Y."/>
            <person name="Tong Y."/>
            <person name="Zhang D."/>
            <person name="Mao C.L."/>
            <person name="Liu Y.L."/>
            <person name="Hao S.J."/>
            <person name="Liu W.Q."/>
            <person name="Lv M.Q."/>
            <person name="Zhang H.B."/>
            <person name="Liu Y."/>
            <person name="Hu-Tang G.R."/>
            <person name="Wang J.P."/>
            <person name="Wang J.H."/>
            <person name="Sun Y.H."/>
            <person name="Ni S.B."/>
            <person name="Chen W.B."/>
            <person name="Zhang X.C."/>
            <person name="Jiao Y.N."/>
            <person name="Eichler E.E."/>
            <person name="Li G.H."/>
            <person name="Liu X."/>
            <person name="Gao L.Z."/>
        </authorList>
    </citation>
    <scope>NUCLEOTIDE SEQUENCE [LARGE SCALE GENOMIC DNA]</scope>
    <source>
        <strain evidence="4">cv. GT1</strain>
        <tissue evidence="3">Leaf</tissue>
    </source>
</reference>
<dbReference type="AlphaFoldDB" id="A0A6A6KIY0"/>
<dbReference type="PROSITE" id="PS50294">
    <property type="entry name" value="WD_REPEATS_REGION"/>
    <property type="match status" value="1"/>
</dbReference>
<organism evidence="3 4">
    <name type="scientific">Hevea brasiliensis</name>
    <name type="common">Para rubber tree</name>
    <name type="synonym">Siphonia brasiliensis</name>
    <dbReference type="NCBI Taxonomy" id="3981"/>
    <lineage>
        <taxon>Eukaryota</taxon>
        <taxon>Viridiplantae</taxon>
        <taxon>Streptophyta</taxon>
        <taxon>Embryophyta</taxon>
        <taxon>Tracheophyta</taxon>
        <taxon>Spermatophyta</taxon>
        <taxon>Magnoliopsida</taxon>
        <taxon>eudicotyledons</taxon>
        <taxon>Gunneridae</taxon>
        <taxon>Pentapetalae</taxon>
        <taxon>rosids</taxon>
        <taxon>fabids</taxon>
        <taxon>Malpighiales</taxon>
        <taxon>Euphorbiaceae</taxon>
        <taxon>Crotonoideae</taxon>
        <taxon>Micrandreae</taxon>
        <taxon>Hevea</taxon>
    </lineage>
</organism>
<dbReference type="GO" id="GO:0003714">
    <property type="term" value="F:transcription corepressor activity"/>
    <property type="evidence" value="ECO:0007669"/>
    <property type="project" value="InterPro"/>
</dbReference>
<feature type="repeat" description="WD" evidence="1">
    <location>
        <begin position="601"/>
        <end position="633"/>
    </location>
</feature>
<dbReference type="PROSITE" id="PS50896">
    <property type="entry name" value="LISH"/>
    <property type="match status" value="1"/>
</dbReference>
<protein>
    <recommendedName>
        <fullName evidence="5">LisH domain-containing protein</fullName>
    </recommendedName>
</protein>
<feature type="compositionally biased region" description="Low complexity" evidence="2">
    <location>
        <begin position="442"/>
        <end position="473"/>
    </location>
</feature>
<feature type="region of interest" description="Disordered" evidence="2">
    <location>
        <begin position="367"/>
        <end position="483"/>
    </location>
</feature>
<dbReference type="InterPro" id="IPR015943">
    <property type="entry name" value="WD40/YVTN_repeat-like_dom_sf"/>
</dbReference>
<keyword evidence="1" id="KW-0853">WD repeat</keyword>
<dbReference type="Pfam" id="PF00400">
    <property type="entry name" value="WD40"/>
    <property type="match status" value="2"/>
</dbReference>
<dbReference type="InterPro" id="IPR036322">
    <property type="entry name" value="WD40_repeat_dom_sf"/>
</dbReference>
<feature type="compositionally biased region" description="Polar residues" evidence="2">
    <location>
        <begin position="394"/>
        <end position="408"/>
    </location>
</feature>